<evidence type="ECO:0000256" key="6">
    <source>
        <dbReference type="SAM" id="Phobius"/>
    </source>
</evidence>
<reference evidence="9 10" key="1">
    <citation type="journal article" date="2019" name="Nat. Med.">
        <title>A library of human gut bacterial isolates paired with longitudinal multiomics data enables mechanistic microbiome research.</title>
        <authorList>
            <person name="Poyet M."/>
            <person name="Groussin M."/>
            <person name="Gibbons S.M."/>
            <person name="Avila-Pacheco J."/>
            <person name="Jiang X."/>
            <person name="Kearney S.M."/>
            <person name="Perrotta A.R."/>
            <person name="Berdy B."/>
            <person name="Zhao S."/>
            <person name="Lieberman T.D."/>
            <person name="Swanson P.K."/>
            <person name="Smith M."/>
            <person name="Roesemann S."/>
            <person name="Alexander J.E."/>
            <person name="Rich S.A."/>
            <person name="Livny J."/>
            <person name="Vlamakis H."/>
            <person name="Clish C."/>
            <person name="Bullock K."/>
            <person name="Deik A."/>
            <person name="Scott J."/>
            <person name="Pierce K.A."/>
            <person name="Xavier R.J."/>
            <person name="Alm E.J."/>
        </authorList>
    </citation>
    <scope>NUCLEOTIDE SEQUENCE [LARGE SCALE GENOMIC DNA]</scope>
    <source>
        <strain evidence="9 10">BIOML-A1</strain>
    </source>
</reference>
<feature type="domain" description="MacB-like periplasmic core" evidence="8">
    <location>
        <begin position="444"/>
        <end position="604"/>
    </location>
</feature>
<sequence length="781" mass="88417">MKKKKIKNPLIRRIPKELIGDWKKYLVVFLFLVLTIGFVSGMYVANESMITSANEGVTKYKQEDGHFELKKQADATLLSAIETGEKADFKATKTTLYENFFRNEEEDYNNDGKKDGTIRVFAKTKDINLACMLQGSFPQKADEIAIDRMHADNVGIKVGDTVTVSGETYKVVGLLAYVNYSTLHEKTTDLMFDALKFDVAMVTQDGFDRLHKSIHYTYAWKYETEPADEAGEKTRSDNFMRALLTQVVVADNELEDYTPKYGNPAINFATDDMGSDKAMGGVLLDILVVIIAFIFAVTISNTIAKESSAIGTLRASGYTKGELVRHYLSMPVIVTLLAAIVGNILGYTVFKNVVVSMYYNSYSLPTYYTIWNPDAFFKTTVVPVILMLVVNLIVIVRMMQHTPLQFLRHDLKKTKNKKAMRLPGWSFFGRFRLRIMFQNVANYLILFVGIFFIMVMLAMAVGMPDTLDYYKSNTDGMMFAKYQYVLKSYEDDDNKLIATENKDAEKFNMTSLVKKSDAIDEEISVYGIADDSNYVKIKKLSSLKKNEVYISASFADKYGLAAGDTVSLDEKYENKSYKFKVAGLYHKSQSLAVFMSIDNYGKVFELKENEFSGFLSDSKITDIDEDNIATTITIRDITKMADQLDHSMGSYMTYFQVLCILLAAVMIYLLTKLIIEKNENAISMTKILGYENKEIASLYLLSTSIVVVIADLISVILGTLVMAAAWRMMLFSYSGWFAFRVTPIGYAKMFGFVLIGYLIVMVFDFQRIKKIPMDQALKNVE</sequence>
<feature type="transmembrane region" description="Helical" evidence="6">
    <location>
        <begin position="375"/>
        <end position="396"/>
    </location>
</feature>
<organism evidence="9 10">
    <name type="scientific">Roseburia faecis</name>
    <dbReference type="NCBI Taxonomy" id="301302"/>
    <lineage>
        <taxon>Bacteria</taxon>
        <taxon>Bacillati</taxon>
        <taxon>Bacillota</taxon>
        <taxon>Clostridia</taxon>
        <taxon>Lachnospirales</taxon>
        <taxon>Lachnospiraceae</taxon>
        <taxon>Roseburia</taxon>
    </lineage>
</organism>
<evidence type="ECO:0000313" key="9">
    <source>
        <dbReference type="EMBL" id="MTR82384.1"/>
    </source>
</evidence>
<feature type="transmembrane region" description="Helical" evidence="6">
    <location>
        <begin position="25"/>
        <end position="45"/>
    </location>
</feature>
<dbReference type="InterPro" id="IPR025857">
    <property type="entry name" value="MacB_PCD"/>
</dbReference>
<name>A0A844KPN6_9FIRM</name>
<feature type="transmembrane region" description="Helical" evidence="6">
    <location>
        <begin position="696"/>
        <end position="726"/>
    </location>
</feature>
<keyword evidence="2" id="KW-1003">Cell membrane</keyword>
<comment type="caution">
    <text evidence="9">The sequence shown here is derived from an EMBL/GenBank/DDBJ whole genome shotgun (WGS) entry which is preliminary data.</text>
</comment>
<feature type="domain" description="ABC3 transporter permease C-terminal" evidence="7">
    <location>
        <begin position="286"/>
        <end position="399"/>
    </location>
</feature>
<protein>
    <submittedName>
        <fullName evidence="9">FtsX-like permease family protein</fullName>
    </submittedName>
</protein>
<keyword evidence="5 6" id="KW-0472">Membrane</keyword>
<keyword evidence="3 6" id="KW-0812">Transmembrane</keyword>
<dbReference type="Pfam" id="PF02687">
    <property type="entry name" value="FtsX"/>
    <property type="match status" value="2"/>
</dbReference>
<feature type="transmembrane region" description="Helical" evidence="6">
    <location>
        <begin position="746"/>
        <end position="765"/>
    </location>
</feature>
<keyword evidence="4 6" id="KW-1133">Transmembrane helix</keyword>
<evidence type="ECO:0000256" key="1">
    <source>
        <dbReference type="ARBA" id="ARBA00004651"/>
    </source>
</evidence>
<feature type="transmembrane region" description="Helical" evidence="6">
    <location>
        <begin position="654"/>
        <end position="675"/>
    </location>
</feature>
<gene>
    <name evidence="9" type="ORF">GMD30_11965</name>
</gene>
<dbReference type="InterPro" id="IPR003838">
    <property type="entry name" value="ABC3_permease_C"/>
</dbReference>
<dbReference type="EMBL" id="WNAL01000025">
    <property type="protein sequence ID" value="MTR82384.1"/>
    <property type="molecule type" value="Genomic_DNA"/>
</dbReference>
<dbReference type="GO" id="GO:0005886">
    <property type="term" value="C:plasma membrane"/>
    <property type="evidence" value="ECO:0007669"/>
    <property type="project" value="UniProtKB-SubCell"/>
</dbReference>
<feature type="transmembrane region" description="Helical" evidence="6">
    <location>
        <begin position="278"/>
        <end position="299"/>
    </location>
</feature>
<dbReference type="Pfam" id="PF12704">
    <property type="entry name" value="MacB_PCD"/>
    <property type="match status" value="1"/>
</dbReference>
<dbReference type="PANTHER" id="PTHR30287:SF2">
    <property type="entry name" value="BLL1001 PROTEIN"/>
    <property type="match status" value="1"/>
</dbReference>
<evidence type="ECO:0000313" key="10">
    <source>
        <dbReference type="Proteomes" id="UP000446657"/>
    </source>
</evidence>
<comment type="subcellular location">
    <subcellularLocation>
        <location evidence="1">Cell membrane</location>
        <topology evidence="1">Multi-pass membrane protein</topology>
    </subcellularLocation>
</comment>
<evidence type="ECO:0000259" key="8">
    <source>
        <dbReference type="Pfam" id="PF12704"/>
    </source>
</evidence>
<feature type="transmembrane region" description="Helical" evidence="6">
    <location>
        <begin position="327"/>
        <end position="350"/>
    </location>
</feature>
<evidence type="ECO:0000256" key="2">
    <source>
        <dbReference type="ARBA" id="ARBA00022475"/>
    </source>
</evidence>
<evidence type="ECO:0000256" key="3">
    <source>
        <dbReference type="ARBA" id="ARBA00022692"/>
    </source>
</evidence>
<dbReference type="AlphaFoldDB" id="A0A844KPN6"/>
<feature type="domain" description="ABC3 transporter permease C-terminal" evidence="7">
    <location>
        <begin position="657"/>
        <end position="772"/>
    </location>
</feature>
<evidence type="ECO:0000259" key="7">
    <source>
        <dbReference type="Pfam" id="PF02687"/>
    </source>
</evidence>
<dbReference type="InterPro" id="IPR038766">
    <property type="entry name" value="Membrane_comp_ABC_pdt"/>
</dbReference>
<dbReference type="RefSeq" id="WP_155177186.1">
    <property type="nucleotide sequence ID" value="NZ_WNAK01000022.1"/>
</dbReference>
<accession>A0A844KPN6</accession>
<evidence type="ECO:0000256" key="5">
    <source>
        <dbReference type="ARBA" id="ARBA00023136"/>
    </source>
</evidence>
<dbReference type="PANTHER" id="PTHR30287">
    <property type="entry name" value="MEMBRANE COMPONENT OF PREDICTED ABC SUPERFAMILY METABOLITE UPTAKE TRANSPORTER"/>
    <property type="match status" value="1"/>
</dbReference>
<feature type="transmembrane region" description="Helical" evidence="6">
    <location>
        <begin position="440"/>
        <end position="463"/>
    </location>
</feature>
<dbReference type="Proteomes" id="UP000446657">
    <property type="component" value="Unassembled WGS sequence"/>
</dbReference>
<evidence type="ECO:0000256" key="4">
    <source>
        <dbReference type="ARBA" id="ARBA00022989"/>
    </source>
</evidence>
<proteinExistence type="predicted"/>